<dbReference type="PIRSF" id="PIRSF000103">
    <property type="entry name" value="HIBADH"/>
    <property type="match status" value="1"/>
</dbReference>
<evidence type="ECO:0000313" key="7">
    <source>
        <dbReference type="EMBL" id="RVT94896.1"/>
    </source>
</evidence>
<feature type="domain" description="6-phosphogluconate dehydrogenase NADP-binding" evidence="5">
    <location>
        <begin position="3"/>
        <end position="163"/>
    </location>
</feature>
<dbReference type="InterPro" id="IPR002204">
    <property type="entry name" value="3-OH-isobutyrate_DH-rel_CS"/>
</dbReference>
<dbReference type="Pfam" id="PF03446">
    <property type="entry name" value="NAD_binding_2"/>
    <property type="match status" value="1"/>
</dbReference>
<dbReference type="InterPro" id="IPR015815">
    <property type="entry name" value="HIBADH-related"/>
</dbReference>
<sequence length="290" mass="30204">MAKVTFLGLGVMGAPMARHLAKAGHDVTVYNRTAARAEAWVAANGGRWAPTPAAAAEDADAVFSCVGADGDLEAVTLRSDGCFRAMKKGAVFVDHTTVSARIARQLAVEGKDRGLLVVDAPVSGGQAGAENGTLSIMCGGSAKAMAAAEPLMQAYAARIVHVGGAGAGQTTKMCNQICIAGALQGVSEALRFAQNSDLDLDKVFEAISGGAAASWQMLNRWKTMAGDSFDFGFAVDWMRKDLGLALDEARSNGSALPVTALVDQFYADIQNMGGHRQDTSALVRRLPLDQ</sequence>
<gene>
    <name evidence="7" type="ORF">EOD43_14125</name>
</gene>
<dbReference type="RefSeq" id="WP_127744472.1">
    <property type="nucleotide sequence ID" value="NZ_SACN01000001.1"/>
</dbReference>
<evidence type="ECO:0000256" key="2">
    <source>
        <dbReference type="ARBA" id="ARBA00023002"/>
    </source>
</evidence>
<dbReference type="OrthoDB" id="9812907at2"/>
<keyword evidence="2" id="KW-0560">Oxidoreductase</keyword>
<dbReference type="InterPro" id="IPR036291">
    <property type="entry name" value="NAD(P)-bd_dom_sf"/>
</dbReference>
<dbReference type="GO" id="GO:0051287">
    <property type="term" value="F:NAD binding"/>
    <property type="evidence" value="ECO:0007669"/>
    <property type="project" value="InterPro"/>
</dbReference>
<evidence type="ECO:0000256" key="4">
    <source>
        <dbReference type="PIRSR" id="PIRSR000103-1"/>
    </source>
</evidence>
<name>A0A437MBA4_9SPHN</name>
<evidence type="ECO:0000313" key="8">
    <source>
        <dbReference type="Proteomes" id="UP000282971"/>
    </source>
</evidence>
<evidence type="ECO:0000259" key="5">
    <source>
        <dbReference type="Pfam" id="PF03446"/>
    </source>
</evidence>
<dbReference type="SUPFAM" id="SSF51735">
    <property type="entry name" value="NAD(P)-binding Rossmann-fold domains"/>
    <property type="match status" value="1"/>
</dbReference>
<dbReference type="GO" id="GO:0016054">
    <property type="term" value="P:organic acid catabolic process"/>
    <property type="evidence" value="ECO:0007669"/>
    <property type="project" value="UniProtKB-ARBA"/>
</dbReference>
<dbReference type="InterPro" id="IPR029154">
    <property type="entry name" value="HIBADH-like_NADP-bd"/>
</dbReference>
<evidence type="ECO:0000256" key="1">
    <source>
        <dbReference type="ARBA" id="ARBA00009080"/>
    </source>
</evidence>
<organism evidence="7 8">
    <name type="scientific">Sphingomonas crocodyli</name>
    <dbReference type="NCBI Taxonomy" id="1979270"/>
    <lineage>
        <taxon>Bacteria</taxon>
        <taxon>Pseudomonadati</taxon>
        <taxon>Pseudomonadota</taxon>
        <taxon>Alphaproteobacteria</taxon>
        <taxon>Sphingomonadales</taxon>
        <taxon>Sphingomonadaceae</taxon>
        <taxon>Sphingomonas</taxon>
    </lineage>
</organism>
<dbReference type="PANTHER" id="PTHR43060">
    <property type="entry name" value="3-HYDROXYISOBUTYRATE DEHYDROGENASE-LIKE 1, MITOCHONDRIAL-RELATED"/>
    <property type="match status" value="1"/>
</dbReference>
<dbReference type="AlphaFoldDB" id="A0A437MBA4"/>
<reference evidence="7 8" key="1">
    <citation type="submission" date="2019-01" db="EMBL/GenBank/DDBJ databases">
        <authorList>
            <person name="Chen W.-M."/>
        </authorList>
    </citation>
    <scope>NUCLEOTIDE SEQUENCE [LARGE SCALE GENOMIC DNA]</scope>
    <source>
        <strain evidence="7 8">CCP-7</strain>
    </source>
</reference>
<dbReference type="SUPFAM" id="SSF48179">
    <property type="entry name" value="6-phosphogluconate dehydrogenase C-terminal domain-like"/>
    <property type="match status" value="1"/>
</dbReference>
<dbReference type="GO" id="GO:0050661">
    <property type="term" value="F:NADP binding"/>
    <property type="evidence" value="ECO:0007669"/>
    <property type="project" value="InterPro"/>
</dbReference>
<dbReference type="PROSITE" id="PS00895">
    <property type="entry name" value="3_HYDROXYISOBUT_DH"/>
    <property type="match status" value="1"/>
</dbReference>
<dbReference type="GO" id="GO:0016491">
    <property type="term" value="F:oxidoreductase activity"/>
    <property type="evidence" value="ECO:0007669"/>
    <property type="project" value="UniProtKB-KW"/>
</dbReference>
<dbReference type="EMBL" id="SACN01000001">
    <property type="protein sequence ID" value="RVT94896.1"/>
    <property type="molecule type" value="Genomic_DNA"/>
</dbReference>
<dbReference type="InterPro" id="IPR013328">
    <property type="entry name" value="6PGD_dom2"/>
</dbReference>
<protein>
    <submittedName>
        <fullName evidence="7">NAD(P)-dependent oxidoreductase</fullName>
    </submittedName>
</protein>
<dbReference type="PANTHER" id="PTHR43060:SF15">
    <property type="entry name" value="3-HYDROXYISOBUTYRATE DEHYDROGENASE-LIKE 1, MITOCHONDRIAL-RELATED"/>
    <property type="match status" value="1"/>
</dbReference>
<dbReference type="Proteomes" id="UP000282971">
    <property type="component" value="Unassembled WGS sequence"/>
</dbReference>
<evidence type="ECO:0000259" key="6">
    <source>
        <dbReference type="Pfam" id="PF14833"/>
    </source>
</evidence>
<dbReference type="Pfam" id="PF14833">
    <property type="entry name" value="NAD_binding_11"/>
    <property type="match status" value="1"/>
</dbReference>
<dbReference type="InterPro" id="IPR008927">
    <property type="entry name" value="6-PGluconate_DH-like_C_sf"/>
</dbReference>
<accession>A0A437MBA4</accession>
<feature type="domain" description="3-hydroxyisobutyrate dehydrogenase-like NAD-binding" evidence="6">
    <location>
        <begin position="166"/>
        <end position="285"/>
    </location>
</feature>
<dbReference type="InterPro" id="IPR006115">
    <property type="entry name" value="6PGDH_NADP-bd"/>
</dbReference>
<feature type="active site" evidence="4">
    <location>
        <position position="172"/>
    </location>
</feature>
<dbReference type="Gene3D" id="3.40.50.720">
    <property type="entry name" value="NAD(P)-binding Rossmann-like Domain"/>
    <property type="match status" value="1"/>
</dbReference>
<keyword evidence="8" id="KW-1185">Reference proteome</keyword>
<comment type="caution">
    <text evidence="7">The sequence shown here is derived from an EMBL/GenBank/DDBJ whole genome shotgun (WGS) entry which is preliminary data.</text>
</comment>
<evidence type="ECO:0000256" key="3">
    <source>
        <dbReference type="ARBA" id="ARBA00023027"/>
    </source>
</evidence>
<dbReference type="Gene3D" id="1.10.1040.10">
    <property type="entry name" value="N-(1-d-carboxylethyl)-l-norvaline Dehydrogenase, domain 2"/>
    <property type="match status" value="1"/>
</dbReference>
<proteinExistence type="inferred from homology"/>
<comment type="similarity">
    <text evidence="1">Belongs to the HIBADH-related family.</text>
</comment>
<keyword evidence="3" id="KW-0520">NAD</keyword>